<reference evidence="4" key="2">
    <citation type="submission" date="2025-08" db="UniProtKB">
        <authorList>
            <consortium name="Ensembl"/>
        </authorList>
    </citation>
    <scope>IDENTIFICATION</scope>
</reference>
<dbReference type="InterPro" id="IPR012461">
    <property type="entry name" value="SACK1"/>
</dbReference>
<sequence>MSNSQEQSLNENVVFLPVDETSPQFFHSEREREAMERLLDSGPEAFYSSIGPDLSSYFLSPEEVSRISSWAQNYHFHEPLVGDQNGADRSVDSEKICSTYDPYQWDVPVPNLELGWPEKPAGVPKNSVNSVTVHSSHPAEGDLQIREVIRRHLQAAKMVIAVVTDQLTDNAIIFDLHTAASRGVPVYIILNQRSLQQNFTLNRLRHPYMRVRVLGGKTFCSRTGKMVAGEMKDNFILVDLEAAIHGNYSLTWTGAHLHRQLVTVLRGPVIDSFDREFRILFADSVPVPDTWGVTAGPQVYNHYQTKDFSRLRLLKQLSAESEITNPPSPPADVFLDWEAMGVLQRDSSRPASLLGLHKENIVEKTSQLDINKDSPTEDRFTHNEHLGIIALDIYNRVTLRIVLILRLIFLVISSNAEVLSTNSPATEGIKRPELLIERSVSRELSAEKRANKPERRIDVPPETTNKFLSKRRSVALMESFEEEDSKTDYVSPREHSSTSREKKPLILKVPHRGNFSSVSDIMKKLKQGTPAMLRKGMNSTMSDRTQSMMDLSENNHSDREAPVPRFLGNLNSDQMTPALALMQRRNDGVKNALNRPPANFMPTERPRSSTLNSTFSSGFYLRKLKSDKEKPAV</sequence>
<dbReference type="Pfam" id="PF07894">
    <property type="entry name" value="SACK1"/>
    <property type="match status" value="1"/>
</dbReference>
<dbReference type="GO" id="GO:0019901">
    <property type="term" value="F:protein kinase binding"/>
    <property type="evidence" value="ECO:0007669"/>
    <property type="project" value="TreeGrafter"/>
</dbReference>
<accession>A0A096M4N2</accession>
<reference evidence="4" key="3">
    <citation type="submission" date="2025-09" db="UniProtKB">
        <authorList>
            <consortium name="Ensembl"/>
        </authorList>
    </citation>
    <scope>IDENTIFICATION</scope>
</reference>
<feature type="domain" description="Scaffolding anchor of CK1" evidence="3">
    <location>
        <begin position="17"/>
        <end position="285"/>
    </location>
</feature>
<keyword evidence="5" id="KW-1185">Reference proteome</keyword>
<dbReference type="PANTHER" id="PTHR16181:SF29">
    <property type="entry name" value="PROTEIN FAM83A-RELATED"/>
    <property type="match status" value="1"/>
</dbReference>
<name>A0A096M4N2_POEFO</name>
<reference evidence="5" key="1">
    <citation type="submission" date="2013-10" db="EMBL/GenBank/DDBJ databases">
        <authorList>
            <person name="Schartl M."/>
            <person name="Warren W."/>
        </authorList>
    </citation>
    <scope>NUCLEOTIDE SEQUENCE [LARGE SCALE GENOMIC DNA]</scope>
    <source>
        <strain evidence="5">female</strain>
    </source>
</reference>
<dbReference type="Gene3D" id="3.30.870.10">
    <property type="entry name" value="Endonuclease Chain A"/>
    <property type="match status" value="1"/>
</dbReference>
<evidence type="ECO:0000256" key="1">
    <source>
        <dbReference type="ARBA" id="ARBA00006937"/>
    </source>
</evidence>
<dbReference type="InterPro" id="IPR050944">
    <property type="entry name" value="FAM83"/>
</dbReference>
<feature type="compositionally biased region" description="Basic and acidic residues" evidence="2">
    <location>
        <begin position="491"/>
        <end position="501"/>
    </location>
</feature>
<evidence type="ECO:0000256" key="2">
    <source>
        <dbReference type="SAM" id="MobiDB-lite"/>
    </source>
</evidence>
<dbReference type="AlphaFoldDB" id="A0A096M4N2"/>
<comment type="similarity">
    <text evidence="1">Belongs to the FAM83 family.</text>
</comment>
<evidence type="ECO:0000313" key="4">
    <source>
        <dbReference type="Ensembl" id="ENSPFOP00000026373.1"/>
    </source>
</evidence>
<dbReference type="EMBL" id="AYCK01000392">
    <property type="status" value="NOT_ANNOTATED_CDS"/>
    <property type="molecule type" value="Genomic_DNA"/>
</dbReference>
<evidence type="ECO:0000259" key="3">
    <source>
        <dbReference type="Pfam" id="PF07894"/>
    </source>
</evidence>
<proteinExistence type="inferred from homology"/>
<feature type="region of interest" description="Disordered" evidence="2">
    <location>
        <begin position="594"/>
        <end position="616"/>
    </location>
</feature>
<feature type="region of interest" description="Disordered" evidence="2">
    <location>
        <begin position="481"/>
        <end position="501"/>
    </location>
</feature>
<dbReference type="Proteomes" id="UP000028760">
    <property type="component" value="Unassembled WGS sequence"/>
</dbReference>
<protein>
    <submittedName>
        <fullName evidence="4">Family with sequence similarity 83 member E</fullName>
    </submittedName>
</protein>
<dbReference type="GeneTree" id="ENSGT00940000164021"/>
<dbReference type="OMA" id="FLDWEAM"/>
<dbReference type="PANTHER" id="PTHR16181">
    <property type="entry name" value="PROTEIN FAM83A-RELATED"/>
    <property type="match status" value="1"/>
</dbReference>
<dbReference type="GO" id="GO:0007165">
    <property type="term" value="P:signal transduction"/>
    <property type="evidence" value="ECO:0007669"/>
    <property type="project" value="TreeGrafter"/>
</dbReference>
<dbReference type="Ensembl" id="ENSPFOT00000031536.1">
    <property type="protein sequence ID" value="ENSPFOP00000026373.1"/>
    <property type="gene ID" value="ENSPFOG00000014523.2"/>
</dbReference>
<evidence type="ECO:0000313" key="5">
    <source>
        <dbReference type="Proteomes" id="UP000028760"/>
    </source>
</evidence>
<dbReference type="SUPFAM" id="SSF56024">
    <property type="entry name" value="Phospholipase D/nuclease"/>
    <property type="match status" value="1"/>
</dbReference>
<organism evidence="4 5">
    <name type="scientific">Poecilia formosa</name>
    <name type="common">Amazon molly</name>
    <name type="synonym">Limia formosa</name>
    <dbReference type="NCBI Taxonomy" id="48698"/>
    <lineage>
        <taxon>Eukaryota</taxon>
        <taxon>Metazoa</taxon>
        <taxon>Chordata</taxon>
        <taxon>Craniata</taxon>
        <taxon>Vertebrata</taxon>
        <taxon>Euteleostomi</taxon>
        <taxon>Actinopterygii</taxon>
        <taxon>Neopterygii</taxon>
        <taxon>Teleostei</taxon>
        <taxon>Neoteleostei</taxon>
        <taxon>Acanthomorphata</taxon>
        <taxon>Ovalentaria</taxon>
        <taxon>Atherinomorphae</taxon>
        <taxon>Cyprinodontiformes</taxon>
        <taxon>Poeciliidae</taxon>
        <taxon>Poeciliinae</taxon>
        <taxon>Poecilia</taxon>
    </lineage>
</organism>